<feature type="domain" description="Reverse transcriptase zinc-binding" evidence="1">
    <location>
        <begin position="68"/>
        <end position="143"/>
    </location>
</feature>
<accession>A0AAW2D1R7</accession>
<dbReference type="EMBL" id="JAZDWU010000004">
    <property type="protein sequence ID" value="KAL0003703.1"/>
    <property type="molecule type" value="Genomic_DNA"/>
</dbReference>
<evidence type="ECO:0000313" key="3">
    <source>
        <dbReference type="Proteomes" id="UP001459277"/>
    </source>
</evidence>
<protein>
    <recommendedName>
        <fullName evidence="1">Reverse transcriptase zinc-binding domain-containing protein</fullName>
    </recommendedName>
</protein>
<comment type="caution">
    <text evidence="2">The sequence shown here is derived from an EMBL/GenBank/DDBJ whole genome shotgun (WGS) entry which is preliminary data.</text>
</comment>
<dbReference type="Proteomes" id="UP001459277">
    <property type="component" value="Unassembled WGS sequence"/>
</dbReference>
<gene>
    <name evidence="2" type="ORF">SO802_011264</name>
</gene>
<reference evidence="2 3" key="1">
    <citation type="submission" date="2024-01" db="EMBL/GenBank/DDBJ databases">
        <title>A telomere-to-telomere, gap-free genome of sweet tea (Lithocarpus litseifolius).</title>
        <authorList>
            <person name="Zhou J."/>
        </authorList>
    </citation>
    <scope>NUCLEOTIDE SEQUENCE [LARGE SCALE GENOMIC DNA]</scope>
    <source>
        <strain evidence="2">Zhou-2022a</strain>
        <tissue evidence="2">Leaf</tissue>
    </source>
</reference>
<dbReference type="Pfam" id="PF13966">
    <property type="entry name" value="zf-RVT"/>
    <property type="match status" value="1"/>
</dbReference>
<dbReference type="AlphaFoldDB" id="A0AAW2D1R7"/>
<name>A0AAW2D1R7_9ROSI</name>
<evidence type="ECO:0000259" key="1">
    <source>
        <dbReference type="Pfam" id="PF13966"/>
    </source>
</evidence>
<dbReference type="InterPro" id="IPR026960">
    <property type="entry name" value="RVT-Znf"/>
</dbReference>
<keyword evidence="3" id="KW-1185">Reference proteome</keyword>
<evidence type="ECO:0000313" key="2">
    <source>
        <dbReference type="EMBL" id="KAL0003703.1"/>
    </source>
</evidence>
<organism evidence="2 3">
    <name type="scientific">Lithocarpus litseifolius</name>
    <dbReference type="NCBI Taxonomy" id="425828"/>
    <lineage>
        <taxon>Eukaryota</taxon>
        <taxon>Viridiplantae</taxon>
        <taxon>Streptophyta</taxon>
        <taxon>Embryophyta</taxon>
        <taxon>Tracheophyta</taxon>
        <taxon>Spermatophyta</taxon>
        <taxon>Magnoliopsida</taxon>
        <taxon>eudicotyledons</taxon>
        <taxon>Gunneridae</taxon>
        <taxon>Pentapetalae</taxon>
        <taxon>rosids</taxon>
        <taxon>fabids</taxon>
        <taxon>Fagales</taxon>
        <taxon>Fagaceae</taxon>
        <taxon>Lithocarpus</taxon>
    </lineage>
</organism>
<proteinExistence type="predicted"/>
<sequence>MKYYKNNSKEMQTSIYILPRENYFIPLKLVEIDSLFLPGKAALIKVIPLSLFDRDDLQFWPYTHDGVYSVKSGYRLLMEQEEMELAVTFTGGANSKVWKAIWSMRVPNRVRTLLWRAGTNSLPTKVNLVRRRVLTKDVCLVCMA</sequence>